<dbReference type="PROSITE" id="PS00583">
    <property type="entry name" value="PFKB_KINASES_1"/>
    <property type="match status" value="1"/>
</dbReference>
<gene>
    <name evidence="7" type="ORF">FNL38_105121</name>
</gene>
<evidence type="ECO:0000256" key="1">
    <source>
        <dbReference type="ARBA" id="ARBA00010688"/>
    </source>
</evidence>
<dbReference type="SUPFAM" id="SSF53613">
    <property type="entry name" value="Ribokinase-like"/>
    <property type="match status" value="1"/>
</dbReference>
<dbReference type="PANTHER" id="PTHR46566:SF2">
    <property type="entry name" value="ATP-DEPENDENT 6-PHOSPHOFRUCTOKINASE ISOZYME 2"/>
    <property type="match status" value="1"/>
</dbReference>
<dbReference type="PANTHER" id="PTHR46566">
    <property type="entry name" value="1-PHOSPHOFRUCTOKINASE-RELATED"/>
    <property type="match status" value="1"/>
</dbReference>
<evidence type="ECO:0000259" key="6">
    <source>
        <dbReference type="Pfam" id="PF00294"/>
    </source>
</evidence>
<accession>A0A652YM73</accession>
<reference evidence="7" key="1">
    <citation type="submission" date="2019-07" db="EMBL/GenBank/DDBJ databases">
        <title>Genomic Encyclopedia of Type Strains, Phase IV (KMG-IV): sequencing the most valuable type-strain genomes for metagenomic binning, comparative biology and taxonomic classification.</title>
        <authorList>
            <person name="Goeker M."/>
        </authorList>
    </citation>
    <scope>NUCLEOTIDE SEQUENCE</scope>
    <source>
        <strain evidence="7">DSM 44596</strain>
    </source>
</reference>
<evidence type="ECO:0000313" key="7">
    <source>
        <dbReference type="EMBL" id="TYQ02972.1"/>
    </source>
</evidence>
<name>A0A652YM73_NOCGL</name>
<dbReference type="PIRSF" id="PIRSF000535">
    <property type="entry name" value="1PFK/6PFK/LacC"/>
    <property type="match status" value="1"/>
</dbReference>
<dbReference type="GO" id="GO:0005829">
    <property type="term" value="C:cytosol"/>
    <property type="evidence" value="ECO:0007669"/>
    <property type="project" value="TreeGrafter"/>
</dbReference>
<keyword evidence="2" id="KW-0808">Transferase</keyword>
<dbReference type="GO" id="GO:0005524">
    <property type="term" value="F:ATP binding"/>
    <property type="evidence" value="ECO:0007669"/>
    <property type="project" value="UniProtKB-KW"/>
</dbReference>
<dbReference type="EMBL" id="VNIQ01000005">
    <property type="protein sequence ID" value="TYQ02972.1"/>
    <property type="molecule type" value="Genomic_DNA"/>
</dbReference>
<organism evidence="7">
    <name type="scientific">Nocardia globerula</name>
    <dbReference type="NCBI Taxonomy" id="1818"/>
    <lineage>
        <taxon>Bacteria</taxon>
        <taxon>Bacillati</taxon>
        <taxon>Actinomycetota</taxon>
        <taxon>Actinomycetes</taxon>
        <taxon>Mycobacteriales</taxon>
        <taxon>Nocardiaceae</taxon>
        <taxon>Nocardia</taxon>
    </lineage>
</organism>
<evidence type="ECO:0000256" key="3">
    <source>
        <dbReference type="ARBA" id="ARBA00022741"/>
    </source>
</evidence>
<sequence length="321" mass="33557">MSQNSSRVVTVTMNPALDISTSAPAVHATDKMRCAAPRRDPGGGGLNVARVLHALGEDATALLPSGGHCGQAVQDLLTGEQVRFSAVPITGSTRESFTVDDLSTGFQYRFVLPGPTVAYAEVESCLERVRDFATDSRFVVVSGSLPPGVDADFCQRLSDLLADTPTLLVVDTSGVALRALQRGVYLVKPSVRELRDWVDLPLESRAEQAAAARSIVEQGVSEVVVVSLGAEGALVITADVSEYVPSVDVASISGVGAGDSMVAGIVYSLVHDRSLIEAVQFGVAAGAAMLQTPGTAPCRPADVEAYFDVIVERSTLGVLPF</sequence>
<dbReference type="Pfam" id="PF00294">
    <property type="entry name" value="PfkB"/>
    <property type="match status" value="1"/>
</dbReference>
<dbReference type="CDD" id="cd01164">
    <property type="entry name" value="FruK_PfkB_like"/>
    <property type="match status" value="1"/>
</dbReference>
<dbReference type="InterPro" id="IPR029056">
    <property type="entry name" value="Ribokinase-like"/>
</dbReference>
<dbReference type="AlphaFoldDB" id="A0A652YM73"/>
<keyword evidence="3" id="KW-0547">Nucleotide-binding</keyword>
<evidence type="ECO:0000256" key="2">
    <source>
        <dbReference type="ARBA" id="ARBA00022679"/>
    </source>
</evidence>
<proteinExistence type="inferred from homology"/>
<dbReference type="Gene3D" id="3.40.1190.20">
    <property type="match status" value="1"/>
</dbReference>
<evidence type="ECO:0000256" key="5">
    <source>
        <dbReference type="ARBA" id="ARBA00022840"/>
    </source>
</evidence>
<comment type="similarity">
    <text evidence="1">Belongs to the carbohydrate kinase PfkB family.</text>
</comment>
<comment type="caution">
    <text evidence="7">The sequence shown here is derived from an EMBL/GenBank/DDBJ whole genome shotgun (WGS) entry which is preliminary data.</text>
</comment>
<keyword evidence="5" id="KW-0067">ATP-binding</keyword>
<protein>
    <submittedName>
        <fullName evidence="7">6-phosphofructokinase</fullName>
    </submittedName>
</protein>
<dbReference type="InterPro" id="IPR017583">
    <property type="entry name" value="Tagatose/fructose_Pkinase"/>
</dbReference>
<dbReference type="InterPro" id="IPR002173">
    <property type="entry name" value="Carboh/pur_kinase_PfkB_CS"/>
</dbReference>
<dbReference type="GO" id="GO:0003872">
    <property type="term" value="F:6-phosphofructokinase activity"/>
    <property type="evidence" value="ECO:0007669"/>
    <property type="project" value="TreeGrafter"/>
</dbReference>
<feature type="domain" description="Carbohydrate kinase PfkB" evidence="6">
    <location>
        <begin position="26"/>
        <end position="301"/>
    </location>
</feature>
<evidence type="ECO:0000256" key="4">
    <source>
        <dbReference type="ARBA" id="ARBA00022777"/>
    </source>
</evidence>
<dbReference type="InterPro" id="IPR011611">
    <property type="entry name" value="PfkB_dom"/>
</dbReference>
<dbReference type="NCBIfam" id="TIGR03168">
    <property type="entry name" value="1-PFK"/>
    <property type="match status" value="1"/>
</dbReference>
<keyword evidence="4 7" id="KW-0418">Kinase</keyword>